<dbReference type="PANTHER" id="PTHR30290">
    <property type="entry name" value="PERIPLASMIC BINDING COMPONENT OF ABC TRANSPORTER"/>
    <property type="match status" value="1"/>
</dbReference>
<dbReference type="Pfam" id="PF00496">
    <property type="entry name" value="SBP_bac_5"/>
    <property type="match status" value="1"/>
</dbReference>
<dbReference type="InterPro" id="IPR039424">
    <property type="entry name" value="SBP_5"/>
</dbReference>
<evidence type="ECO:0000313" key="2">
    <source>
        <dbReference type="EMBL" id="QYF49456.1"/>
    </source>
</evidence>
<feature type="domain" description="Solute-binding protein family 5" evidence="1">
    <location>
        <begin position="75"/>
        <end position="449"/>
    </location>
</feature>
<organism evidence="2 3">
    <name type="scientific">Candidatus Rhabdochlamydia oedothoracis</name>
    <dbReference type="NCBI Taxonomy" id="2720720"/>
    <lineage>
        <taxon>Bacteria</taxon>
        <taxon>Pseudomonadati</taxon>
        <taxon>Chlamydiota</taxon>
        <taxon>Chlamydiia</taxon>
        <taxon>Parachlamydiales</taxon>
        <taxon>Candidatus Rhabdochlamydiaceae</taxon>
        <taxon>Candidatus Rhabdochlamydia</taxon>
    </lineage>
</organism>
<dbReference type="RefSeq" id="WP_215217620.1">
    <property type="nucleotide sequence ID" value="NZ_CP075587.1"/>
</dbReference>
<accession>A0ABX8V3K7</accession>
<dbReference type="InterPro" id="IPR030678">
    <property type="entry name" value="Peptide/Ni-bd"/>
</dbReference>
<gene>
    <name evidence="2" type="ORF">RHABOEDO_001800</name>
</gene>
<dbReference type="Gene3D" id="3.10.105.10">
    <property type="entry name" value="Dipeptide-binding Protein, Domain 3"/>
    <property type="match status" value="1"/>
</dbReference>
<dbReference type="Gene3D" id="3.90.76.10">
    <property type="entry name" value="Dipeptide-binding Protein, Domain 1"/>
    <property type="match status" value="1"/>
</dbReference>
<sequence length="533" mass="62329">MKKMIFFLFLIVSTFFFIKRQNLERQTQKLHLHMKAEPKTMDPRKGGDWYSSQMHSLFFEGLVKLYPDQCFKLAQAESYEVSEDYLIYTFHLRDTVWSNNTPVTAYDFEQSWKDILNPNFPSMNAQLFYPIKNADLAKKGLISLDEVGIKAVDTKTLVITLEKPTPYLINLLSFCVFSPVNIKNDRENPNWAHSAGPNFICNGPFVLEKWEYGDEIIATSNPHYRKTEDVHSEKIIFHIVENEATTLQMFEKGLVDIIGDSLTSIPLEAIPDLEKKWKISRESTPTTMIIAFNTDKAPFHHSKIRRAFSLSLNRQELVDNIVYQASSIATNMIPPFLKQNRNRSFFKDNDVSQAKILLEEAMEELGITKDAFDGVTLYYQSLSSTTSKVMQTIQQQWLDALGIFIKIESLDYRIVVDRLTSGDYFMCYTLWSAMYHDPMSILERFKYRTYAKNFTNWENAEYIQLLDRSFYEQGKTRFRTLEQAEELFLKEMPLIPLYHMDFVYIVNPRLNIPLWGDRLLLPIPSKDKKSRKK</sequence>
<keyword evidence="3" id="KW-1185">Reference proteome</keyword>
<protein>
    <submittedName>
        <fullName evidence="2">Oligopeptide-binding protein OppA</fullName>
    </submittedName>
</protein>
<proteinExistence type="predicted"/>
<dbReference type="PIRSF" id="PIRSF002741">
    <property type="entry name" value="MppA"/>
    <property type="match status" value="1"/>
</dbReference>
<dbReference type="PANTHER" id="PTHR30290:SF83">
    <property type="entry name" value="ABC TRANSPORTER SUBSTRATE-BINDING PROTEIN"/>
    <property type="match status" value="1"/>
</dbReference>
<dbReference type="Proteomes" id="UP000826014">
    <property type="component" value="Chromosome"/>
</dbReference>
<evidence type="ECO:0000313" key="3">
    <source>
        <dbReference type="Proteomes" id="UP000826014"/>
    </source>
</evidence>
<evidence type="ECO:0000259" key="1">
    <source>
        <dbReference type="Pfam" id="PF00496"/>
    </source>
</evidence>
<name>A0ABX8V3K7_9BACT</name>
<dbReference type="Gene3D" id="3.40.190.10">
    <property type="entry name" value="Periplasmic binding protein-like II"/>
    <property type="match status" value="1"/>
</dbReference>
<reference evidence="2 3" key="1">
    <citation type="journal article" date="2022" name="bioRxiv">
        <title>Ecology and evolution of chlamydial symbionts of arthropods.</title>
        <authorList>
            <person name="Halter T."/>
            <person name="Koestlbacher S."/>
            <person name="Collingro A."/>
            <person name="Sixt B.S."/>
            <person name="Toenshoff E.R."/>
            <person name="Hendrickx F."/>
            <person name="Kostanjsek R."/>
            <person name="Horn M."/>
        </authorList>
    </citation>
    <scope>NUCLEOTIDE SEQUENCE [LARGE SCALE GENOMIC DNA]</scope>
    <source>
        <strain evidence="2">W744xW776</strain>
    </source>
</reference>
<dbReference type="SUPFAM" id="SSF53850">
    <property type="entry name" value="Periplasmic binding protein-like II"/>
    <property type="match status" value="1"/>
</dbReference>
<dbReference type="InterPro" id="IPR000914">
    <property type="entry name" value="SBP_5_dom"/>
</dbReference>
<dbReference type="EMBL" id="CP075587">
    <property type="protein sequence ID" value="QYF49456.1"/>
    <property type="molecule type" value="Genomic_DNA"/>
</dbReference>
<dbReference type="CDD" id="cd08504">
    <property type="entry name" value="PBP2_OppA"/>
    <property type="match status" value="1"/>
</dbReference>